<comment type="catalytic activity">
    <reaction evidence="9">
        <text>hydrogencarbonate + H(+) = CO2 + H2O</text>
        <dbReference type="Rhea" id="RHEA:10748"/>
        <dbReference type="ChEBI" id="CHEBI:15377"/>
        <dbReference type="ChEBI" id="CHEBI:15378"/>
        <dbReference type="ChEBI" id="CHEBI:16526"/>
        <dbReference type="ChEBI" id="CHEBI:17544"/>
        <dbReference type="EC" id="4.2.1.1"/>
    </reaction>
</comment>
<dbReference type="SUPFAM" id="SSF51069">
    <property type="entry name" value="Carbonic anhydrase"/>
    <property type="match status" value="1"/>
</dbReference>
<dbReference type="RefSeq" id="XP_030623966.1">
    <property type="nucleotide sequence ID" value="XM_030768106.1"/>
</dbReference>
<keyword evidence="8 9" id="KW-0456">Lyase</keyword>
<evidence type="ECO:0000256" key="5">
    <source>
        <dbReference type="ARBA" id="ARBA00022729"/>
    </source>
</evidence>
<dbReference type="GO" id="GO:0005886">
    <property type="term" value="C:plasma membrane"/>
    <property type="evidence" value="ECO:0007669"/>
    <property type="project" value="TreeGrafter"/>
</dbReference>
<keyword evidence="11" id="KW-1185">Reference proteome</keyword>
<comment type="cofactor">
    <cofactor evidence="1 9">
        <name>Zn(2+)</name>
        <dbReference type="ChEBI" id="CHEBI:29105"/>
    </cofactor>
</comment>
<dbReference type="InterPro" id="IPR001148">
    <property type="entry name" value="CA_dom"/>
</dbReference>
<protein>
    <recommendedName>
        <fullName evidence="3 9">Carbonic anhydrase</fullName>
        <ecNumber evidence="3 9">4.2.1.1</ecNumber>
    </recommendedName>
</protein>
<organism evidence="11 12">
    <name type="scientific">Chanos chanos</name>
    <name type="common">Milkfish</name>
    <name type="synonym">Mugil chanos</name>
    <dbReference type="NCBI Taxonomy" id="29144"/>
    <lineage>
        <taxon>Eukaryota</taxon>
        <taxon>Metazoa</taxon>
        <taxon>Chordata</taxon>
        <taxon>Craniata</taxon>
        <taxon>Vertebrata</taxon>
        <taxon>Euteleostomi</taxon>
        <taxon>Actinopterygii</taxon>
        <taxon>Neopterygii</taxon>
        <taxon>Teleostei</taxon>
        <taxon>Ostariophysi</taxon>
        <taxon>Gonorynchiformes</taxon>
        <taxon>Chanidae</taxon>
        <taxon>Chanos</taxon>
    </lineage>
</organism>
<dbReference type="Proteomes" id="UP000504632">
    <property type="component" value="Chromosome 3"/>
</dbReference>
<dbReference type="Gene3D" id="3.10.200.10">
    <property type="entry name" value="Alpha carbonic anhydrase"/>
    <property type="match status" value="1"/>
</dbReference>
<evidence type="ECO:0000256" key="3">
    <source>
        <dbReference type="ARBA" id="ARBA00012925"/>
    </source>
</evidence>
<evidence type="ECO:0000259" key="10">
    <source>
        <dbReference type="PROSITE" id="PS51144"/>
    </source>
</evidence>
<gene>
    <name evidence="12" type="primary">car15</name>
</gene>
<dbReference type="SMART" id="SM01057">
    <property type="entry name" value="Carb_anhydrase"/>
    <property type="match status" value="1"/>
</dbReference>
<dbReference type="CTD" id="80733"/>
<keyword evidence="4 9" id="KW-0479">Metal-binding</keyword>
<dbReference type="CDD" id="cd03117">
    <property type="entry name" value="alpha_CA_IV_XV_like"/>
    <property type="match status" value="1"/>
</dbReference>
<evidence type="ECO:0000313" key="12">
    <source>
        <dbReference type="RefSeq" id="XP_030623966.1"/>
    </source>
</evidence>
<accession>A0A6J2UY31</accession>
<dbReference type="OrthoDB" id="429145at2759"/>
<reference evidence="12" key="1">
    <citation type="submission" date="2025-08" db="UniProtKB">
        <authorList>
            <consortium name="RefSeq"/>
        </authorList>
    </citation>
    <scope>IDENTIFICATION</scope>
</reference>
<dbReference type="GeneID" id="115807235"/>
<dbReference type="PROSITE" id="PS51144">
    <property type="entry name" value="ALPHA_CA_2"/>
    <property type="match status" value="1"/>
</dbReference>
<dbReference type="InterPro" id="IPR023561">
    <property type="entry name" value="Carbonic_anhydrase_a-class"/>
</dbReference>
<feature type="signal peptide" evidence="9">
    <location>
        <begin position="1"/>
        <end position="19"/>
    </location>
</feature>
<comment type="similarity">
    <text evidence="2 9">Belongs to the alpha-carbonic anhydrase family.</text>
</comment>
<dbReference type="FunFam" id="3.10.200.10:FF:000003">
    <property type="entry name" value="Carbonic anhydrase 12"/>
    <property type="match status" value="1"/>
</dbReference>
<sequence>MVLMYLVICSVVLLPSSSSDFCYDEGYCDPYAWGDYFPSCHPIIEGHHSPINLDHQVRRNLSLDMLHLEGFDSTQRGRWRLKNDGHSIMLEVDSGMTVSGGGLPGTYETVQLHFHWGSSSTNGSEHTIGQLRFPMEMHIVNMKSIHPNLTAALDDPTGLAVLGFFIDVAYADNVNFRPISDAVPSVAYKGQTASIRPFPLISLLPQNNLSQYYRYHGSLTTPPCSQVVLWTVYEAPIYISWAQLKQFVNGVYSTEEGAEKQAHLHNNFRHIHPTFSRTVYASKDARVLTDATCPPLSGAAFTLLIALTVTGLSSAL</sequence>
<evidence type="ECO:0000256" key="6">
    <source>
        <dbReference type="ARBA" id="ARBA00022833"/>
    </source>
</evidence>
<dbReference type="GO" id="GO:0004089">
    <property type="term" value="F:carbonate dehydratase activity"/>
    <property type="evidence" value="ECO:0007669"/>
    <property type="project" value="UniProtKB-UniRule"/>
</dbReference>
<keyword evidence="6 9" id="KW-0862">Zinc</keyword>
<dbReference type="GO" id="GO:0008270">
    <property type="term" value="F:zinc ion binding"/>
    <property type="evidence" value="ECO:0007669"/>
    <property type="project" value="UniProtKB-UniRule"/>
</dbReference>
<evidence type="ECO:0000256" key="1">
    <source>
        <dbReference type="ARBA" id="ARBA00001947"/>
    </source>
</evidence>
<dbReference type="EC" id="4.2.1.1" evidence="3 9"/>
<dbReference type="PANTHER" id="PTHR18952:SF134">
    <property type="entry name" value="CARBONIC ANHYDRASE 15"/>
    <property type="match status" value="1"/>
</dbReference>
<dbReference type="PROSITE" id="PS00162">
    <property type="entry name" value="ALPHA_CA_1"/>
    <property type="match status" value="1"/>
</dbReference>
<dbReference type="InterPro" id="IPR036398">
    <property type="entry name" value="CA_dom_sf"/>
</dbReference>
<dbReference type="PANTHER" id="PTHR18952">
    <property type="entry name" value="CARBONIC ANHYDRASE"/>
    <property type="match status" value="1"/>
</dbReference>
<evidence type="ECO:0000256" key="7">
    <source>
        <dbReference type="ARBA" id="ARBA00023180"/>
    </source>
</evidence>
<evidence type="ECO:0000256" key="4">
    <source>
        <dbReference type="ARBA" id="ARBA00022723"/>
    </source>
</evidence>
<dbReference type="InParanoid" id="A0A6J2UY31"/>
<keyword evidence="7" id="KW-0325">Glycoprotein</keyword>
<feature type="chain" id="PRO_5027141169" description="Carbonic anhydrase" evidence="9">
    <location>
        <begin position="20"/>
        <end position="316"/>
    </location>
</feature>
<evidence type="ECO:0000256" key="2">
    <source>
        <dbReference type="ARBA" id="ARBA00010718"/>
    </source>
</evidence>
<keyword evidence="5 9" id="KW-0732">Signal</keyword>
<dbReference type="InterPro" id="IPR041874">
    <property type="entry name" value="CA4/CA15"/>
</dbReference>
<dbReference type="AlphaFoldDB" id="A0A6J2UY31"/>
<evidence type="ECO:0000256" key="9">
    <source>
        <dbReference type="RuleBase" id="RU367011"/>
    </source>
</evidence>
<proteinExistence type="inferred from homology"/>
<name>A0A6J2UY31_CHACN</name>
<dbReference type="Pfam" id="PF00194">
    <property type="entry name" value="Carb_anhydrase"/>
    <property type="match status" value="1"/>
</dbReference>
<dbReference type="InterPro" id="IPR018338">
    <property type="entry name" value="Carbonic_anhydrase_a-class_CS"/>
</dbReference>
<evidence type="ECO:0000256" key="8">
    <source>
        <dbReference type="ARBA" id="ARBA00023239"/>
    </source>
</evidence>
<comment type="function">
    <text evidence="9">Reversible hydration of carbon dioxide.</text>
</comment>
<feature type="domain" description="Alpha-carbonic anhydrase" evidence="10">
    <location>
        <begin position="19"/>
        <end position="283"/>
    </location>
</feature>
<evidence type="ECO:0000313" key="11">
    <source>
        <dbReference type="Proteomes" id="UP000504632"/>
    </source>
</evidence>